<dbReference type="PANTHER" id="PTHR33428">
    <property type="entry name" value="CHLOROPHYLLASE-2, CHLOROPLASTIC"/>
    <property type="match status" value="1"/>
</dbReference>
<dbReference type="EMBL" id="CP126101">
    <property type="protein sequence ID" value="WHY53352.1"/>
    <property type="molecule type" value="Genomic_DNA"/>
</dbReference>
<evidence type="ECO:0000313" key="3">
    <source>
        <dbReference type="Proteomes" id="UP001178322"/>
    </source>
</evidence>
<dbReference type="Gene3D" id="3.40.50.1820">
    <property type="entry name" value="alpha/beta hydrolase"/>
    <property type="match status" value="1"/>
</dbReference>
<feature type="transmembrane region" description="Helical" evidence="1">
    <location>
        <begin position="60"/>
        <end position="85"/>
    </location>
</feature>
<organism evidence="2 3">
    <name type="scientific">Lysinibacillus pakistanensis</name>
    <dbReference type="NCBI Taxonomy" id="759811"/>
    <lineage>
        <taxon>Bacteria</taxon>
        <taxon>Bacillati</taxon>
        <taxon>Bacillota</taxon>
        <taxon>Bacilli</taxon>
        <taxon>Bacillales</taxon>
        <taxon>Bacillaceae</taxon>
        <taxon>Lysinibacillus</taxon>
    </lineage>
</organism>
<sequence length="751" mass="85073">MKVLKKVWAYFVQKFFRKIKNYEPMSLGWKGASIVLGSVSFLMILIQGKFLLDQRSVFDFVIGILVFIFSVIIISGVLTLLFQLLKKIPGRYIWVLVTSFVFLLFSVIIPLEVAIPLILCIVAFVSLWGALLFKWIKGSYRHAKTSKKVGASLLLSIMTIGMVVGGYWLLQSGEVNSPDFTLSQLKASKHYDNTMLNNPSNPGSYRVNKLTYGSPHTYRKEFNQKNSLQTETVDGTNYLENWSSVRTKTLGFGPDKLPLNGQVWYPDGQGVFPLVLIVHGNHLMTDYSDPGYEYLGKLLASRGYIAVSVDENFLNFSPYDDLFLISPLKNENSARGLILLEHLQLWEEWNKNNNNPFYQKVDMEQIALIGHSRGGEAIAIAAAFNEMNHPPNNGNIKFDYHFSIRSLVSIAGTDGQYLPSGKSLPLKNINYLALQGAHDMDVNSFTSSNQYNRISYSDKEDYMNASVYIYGANHGQFNEKWGRGDGAGTANQFFNLQQIMPREQQETVAKVLISAFLDSTLKEKKNYQKIFQDLGYAKKWLPDTQYISNYYDSQTSYIATFNEDIDLNTTTVPGGKLNGENLKEWKEEKVKLKFTEAQYSAVQLGWESNDLTFPASYTLTLPDRGLVLEQNNSLVFSLAAIGKEGKEKEEEALIDFTITVEDSEGEKASLPLSHVAKLPPTIKGNLLKKPFSDIGPITEPVFQYYKFFLNDFQEINSQFNSSRLEKIHFQFNLTKQGKILLNNIGIRHETK</sequence>
<proteinExistence type="predicted"/>
<name>A0AAX3X1V1_9BACI</name>
<dbReference type="Pfam" id="PF07224">
    <property type="entry name" value="Chlorophyllase"/>
    <property type="match status" value="1"/>
</dbReference>
<dbReference type="InterPro" id="IPR017395">
    <property type="entry name" value="Chlorophyllase-like"/>
</dbReference>
<keyword evidence="1" id="KW-1133">Transmembrane helix</keyword>
<keyword evidence="1" id="KW-0812">Transmembrane</keyword>
<dbReference type="SUPFAM" id="SSF53474">
    <property type="entry name" value="alpha/beta-Hydrolases"/>
    <property type="match status" value="1"/>
</dbReference>
<feature type="transmembrane region" description="Helical" evidence="1">
    <location>
        <begin position="92"/>
        <end position="109"/>
    </location>
</feature>
<dbReference type="Proteomes" id="UP001178322">
    <property type="component" value="Chromosome"/>
</dbReference>
<dbReference type="RefSeq" id="WP_283871702.1">
    <property type="nucleotide sequence ID" value="NZ_CP126101.1"/>
</dbReference>
<dbReference type="AlphaFoldDB" id="A0AAX3X1V1"/>
<keyword evidence="1" id="KW-0472">Membrane</keyword>
<feature type="transmembrane region" description="Helical" evidence="1">
    <location>
        <begin position="27"/>
        <end position="48"/>
    </location>
</feature>
<dbReference type="InterPro" id="IPR029058">
    <property type="entry name" value="AB_hydrolase_fold"/>
</dbReference>
<evidence type="ECO:0000313" key="2">
    <source>
        <dbReference type="EMBL" id="WHY53352.1"/>
    </source>
</evidence>
<evidence type="ECO:0000256" key="1">
    <source>
        <dbReference type="SAM" id="Phobius"/>
    </source>
</evidence>
<accession>A0AAX3X1V1</accession>
<dbReference type="PANTHER" id="PTHR33428:SF2">
    <property type="entry name" value="CHLOROPHYLLASE-2"/>
    <property type="match status" value="1"/>
</dbReference>
<feature type="transmembrane region" description="Helical" evidence="1">
    <location>
        <begin position="115"/>
        <end position="136"/>
    </location>
</feature>
<dbReference type="GO" id="GO:0015996">
    <property type="term" value="P:chlorophyll catabolic process"/>
    <property type="evidence" value="ECO:0007669"/>
    <property type="project" value="TreeGrafter"/>
</dbReference>
<protein>
    <submittedName>
        <fullName evidence="2">MFS transporter</fullName>
    </submittedName>
</protein>
<feature type="transmembrane region" description="Helical" evidence="1">
    <location>
        <begin position="148"/>
        <end position="170"/>
    </location>
</feature>
<dbReference type="GO" id="GO:0047746">
    <property type="term" value="F:chlorophyllase activity"/>
    <property type="evidence" value="ECO:0007669"/>
    <property type="project" value="TreeGrafter"/>
</dbReference>
<reference evidence="2" key="1">
    <citation type="submission" date="2023-05" db="EMBL/GenBank/DDBJ databases">
        <title>Comparative genomics of Bacillaceae isolates and their secondary metabolite potential.</title>
        <authorList>
            <person name="Song L."/>
            <person name="Nielsen L.J."/>
            <person name="Mohite O."/>
            <person name="Xu X."/>
            <person name="Weber T."/>
            <person name="Kovacs A.T."/>
        </authorList>
    </citation>
    <scope>NUCLEOTIDE SEQUENCE</scope>
    <source>
        <strain evidence="2">LY1</strain>
    </source>
</reference>
<gene>
    <name evidence="2" type="ORF">QNH24_08975</name>
</gene>